<keyword evidence="3" id="KW-1185">Reference proteome</keyword>
<dbReference type="EMBL" id="JBHTCP010000016">
    <property type="protein sequence ID" value="MFC7372014.1"/>
    <property type="molecule type" value="Genomic_DNA"/>
</dbReference>
<evidence type="ECO:0000313" key="3">
    <source>
        <dbReference type="Proteomes" id="UP001596549"/>
    </source>
</evidence>
<feature type="transmembrane region" description="Helical" evidence="1">
    <location>
        <begin position="30"/>
        <end position="48"/>
    </location>
</feature>
<keyword evidence="1" id="KW-0812">Transmembrane</keyword>
<keyword evidence="1" id="KW-0472">Membrane</keyword>
<dbReference type="RefSeq" id="WP_379749187.1">
    <property type="nucleotide sequence ID" value="NZ_JBHTCP010000016.1"/>
</dbReference>
<feature type="transmembrane region" description="Helical" evidence="1">
    <location>
        <begin position="60"/>
        <end position="81"/>
    </location>
</feature>
<evidence type="ECO:0000313" key="2">
    <source>
        <dbReference type="EMBL" id="MFC7372014.1"/>
    </source>
</evidence>
<evidence type="ECO:0000256" key="1">
    <source>
        <dbReference type="SAM" id="Phobius"/>
    </source>
</evidence>
<gene>
    <name evidence="2" type="ORF">ACFQPF_10005</name>
</gene>
<dbReference type="Proteomes" id="UP001596549">
    <property type="component" value="Unassembled WGS sequence"/>
</dbReference>
<keyword evidence="1" id="KW-1133">Transmembrane helix</keyword>
<protein>
    <submittedName>
        <fullName evidence="2">Uncharacterized protein</fullName>
    </submittedName>
</protein>
<feature type="transmembrane region" description="Helical" evidence="1">
    <location>
        <begin position="5"/>
        <end position="24"/>
    </location>
</feature>
<proteinExistence type="predicted"/>
<name>A0ABW2NRT0_9BACL</name>
<reference evidence="3" key="1">
    <citation type="journal article" date="2019" name="Int. J. Syst. Evol. Microbiol.">
        <title>The Global Catalogue of Microorganisms (GCM) 10K type strain sequencing project: providing services to taxonomists for standard genome sequencing and annotation.</title>
        <authorList>
            <consortium name="The Broad Institute Genomics Platform"/>
            <consortium name="The Broad Institute Genome Sequencing Center for Infectious Disease"/>
            <person name="Wu L."/>
            <person name="Ma J."/>
        </authorList>
    </citation>
    <scope>NUCLEOTIDE SEQUENCE [LARGE SCALE GENOMIC DNA]</scope>
    <source>
        <strain evidence="3">NBRC 106396</strain>
    </source>
</reference>
<accession>A0ABW2NRT0</accession>
<sequence length="83" mass="9581">MPAIVIGFIHTALWILYSTVLLLSRHDHKLFETLLLLLFSYFGYLVTLQSIKDKTLSFRITLSSTLLYMVGKWAALSWLHLPV</sequence>
<organism evidence="2 3">
    <name type="scientific">Fictibacillus iocasae</name>
    <dbReference type="NCBI Taxonomy" id="2715437"/>
    <lineage>
        <taxon>Bacteria</taxon>
        <taxon>Bacillati</taxon>
        <taxon>Bacillota</taxon>
        <taxon>Bacilli</taxon>
        <taxon>Bacillales</taxon>
        <taxon>Fictibacillaceae</taxon>
        <taxon>Fictibacillus</taxon>
    </lineage>
</organism>
<comment type="caution">
    <text evidence="2">The sequence shown here is derived from an EMBL/GenBank/DDBJ whole genome shotgun (WGS) entry which is preliminary data.</text>
</comment>